<evidence type="ECO:0000313" key="2">
    <source>
        <dbReference type="Proteomes" id="UP000244905"/>
    </source>
</evidence>
<reference evidence="2" key="1">
    <citation type="submission" date="2018-02" db="EMBL/GenBank/DDBJ databases">
        <authorList>
            <person name="Clavel T."/>
            <person name="Strowig T."/>
        </authorList>
    </citation>
    <scope>NUCLEOTIDE SEQUENCE [LARGE SCALE GENOMIC DNA]</scope>
    <source>
        <strain evidence="2">DSM 103720</strain>
    </source>
</reference>
<name>A0A2V1ITN8_9BACT</name>
<accession>A0A2V1ITN8</accession>
<sequence>MNQRADFIIPECYIDTNLVETLVCTGGCNHQKGCNQVAKVMQEKFADRFAVGIIDADKRRPGYLNEFIEIASSEHIKLFRHPARSHFIILVHPAADGFILSCAEIANVNVADYGLSPKLKEFTAQTKNVMSNKDPRFKRLFRSMKGIGEIKLMESLISYLADNTYQASNDRISEIFQTNE</sequence>
<evidence type="ECO:0000313" key="1">
    <source>
        <dbReference type="EMBL" id="PWB04394.1"/>
    </source>
</evidence>
<organism evidence="1 2">
    <name type="scientific">Duncaniella muris</name>
    <dbReference type="NCBI Taxonomy" id="2094150"/>
    <lineage>
        <taxon>Bacteria</taxon>
        <taxon>Pseudomonadati</taxon>
        <taxon>Bacteroidota</taxon>
        <taxon>Bacteroidia</taxon>
        <taxon>Bacteroidales</taxon>
        <taxon>Muribaculaceae</taxon>
        <taxon>Duncaniella</taxon>
    </lineage>
</organism>
<dbReference type="EMBL" id="PUEC01000001">
    <property type="protein sequence ID" value="PWB04394.1"/>
    <property type="molecule type" value="Genomic_DNA"/>
</dbReference>
<gene>
    <name evidence="1" type="ORF">C5O23_00285</name>
</gene>
<protein>
    <submittedName>
        <fullName evidence="1">Uncharacterized protein</fullName>
    </submittedName>
</protein>
<proteinExistence type="predicted"/>
<dbReference type="AlphaFoldDB" id="A0A2V1ITN8"/>
<comment type="caution">
    <text evidence="1">The sequence shown here is derived from an EMBL/GenBank/DDBJ whole genome shotgun (WGS) entry which is preliminary data.</text>
</comment>
<dbReference type="RefSeq" id="WP_107030950.1">
    <property type="nucleotide sequence ID" value="NZ_CAOLYA010000034.1"/>
</dbReference>
<dbReference type="Proteomes" id="UP000244905">
    <property type="component" value="Unassembled WGS sequence"/>
</dbReference>
<keyword evidence="2" id="KW-1185">Reference proteome</keyword>